<name>A0A078LKZ3_CITKO</name>
<evidence type="ECO:0000313" key="2">
    <source>
        <dbReference type="EMBL" id="CDZ84598.1"/>
    </source>
</evidence>
<organism evidence="2">
    <name type="scientific">Citrobacter koseri</name>
    <name type="common">Citrobacter diversus</name>
    <dbReference type="NCBI Taxonomy" id="545"/>
    <lineage>
        <taxon>Bacteria</taxon>
        <taxon>Pseudomonadati</taxon>
        <taxon>Pseudomonadota</taxon>
        <taxon>Gammaproteobacteria</taxon>
        <taxon>Enterobacterales</taxon>
        <taxon>Enterobacteriaceae</taxon>
        <taxon>Citrobacter</taxon>
    </lineage>
</organism>
<feature type="region of interest" description="Disordered" evidence="1">
    <location>
        <begin position="89"/>
        <end position="116"/>
    </location>
</feature>
<accession>A0A078LKZ3</accession>
<protein>
    <submittedName>
        <fullName evidence="2">Uncharacterized protein</fullName>
    </submittedName>
</protein>
<feature type="compositionally biased region" description="Polar residues" evidence="1">
    <location>
        <begin position="97"/>
        <end position="108"/>
    </location>
</feature>
<evidence type="ECO:0000256" key="1">
    <source>
        <dbReference type="SAM" id="MobiDB-lite"/>
    </source>
</evidence>
<reference evidence="2" key="1">
    <citation type="submission" date="2014-06" db="EMBL/GenBank/DDBJ databases">
        <authorList>
            <person name="Urmite Genomes Urmite Genomes"/>
        </authorList>
    </citation>
    <scope>NUCLEOTIDE SEQUENCE</scope>
</reference>
<gene>
    <name evidence="2" type="ORF">BN1086_02753</name>
</gene>
<dbReference type="EMBL" id="LK931336">
    <property type="protein sequence ID" value="CDZ84598.1"/>
    <property type="molecule type" value="Genomic_DNA"/>
</dbReference>
<dbReference type="AlphaFoldDB" id="A0A078LKZ3"/>
<proteinExistence type="predicted"/>
<dbReference type="PATRIC" id="fig|545.12.peg.2775"/>
<sequence>MFNSYNPVLDDSQEILANLLGLPEINFEIQYHSPSSNGLPIEQWFQNHYKKVALRVMDQVIYRKNVRNKACKIALANVISRSVPFKTHTSRAHRSSTKSAKGSFSTGSSEGGDPEPASVLRSSSLFSILSLNASYLLNKACVLPIASFAHVFISGVAS</sequence>